<dbReference type="InterPro" id="IPR052155">
    <property type="entry name" value="Biofilm_reg_signaling"/>
</dbReference>
<dbReference type="EMBL" id="JAVDWV010000030">
    <property type="protein sequence ID" value="MDR7157145.1"/>
    <property type="molecule type" value="Genomic_DNA"/>
</dbReference>
<sequence>MLRIQNVILEMIAKGEDLSATATRLCLEVEAIVPDAACSILTVDAAGLMHPLAAPSLPADYSRALDGLSIGPSVGSCGTAAFLRADVAVQDIMTDPLWSDYRDLVAQLDYRACWSTPIRNGKGEVIGTFAFYYRVRRGPTKFERDIVQACANLCVIAFERRDRVEEREKLARIDGLTGLPNRNGFNLALDSLDCSQPGAWALLAIDLDNLKMVNDTFGHHAGDILLQEVAHRMADAAAPDRTFRIGGDEFAVIVQSAAALQNLDAMAYELLERLSLPVRSLGHSLYPRATIGGAIVSHGDPLPHSVRLNADHALYHAKETGRGGFVRYWRGLGTAITQRLSTIQEVGVALREGRIKPYYQPIVRLDTAEIVGVEALCRMITPEGKVRTAGEFHEAMSDMDIAQAITDVMLENVATDVRHWLDEGVAFQHVGLNISSADLLRNLPIHEYLSAGFAKAKVPLEHLIVEVTEGVYLDDRDDNVGAKIEQMRHHGLKVALDDFGTGFASLTHLLTVPVDIIKIDRSFVAGLKNGSPSAAIVEGLSSIGQKLDIRLLAEGIETESQARHLLALGCRIGQGFLYSPAVSRLEMTKLLHLYAQWSGACRTIGALWQRSPDEMSEGRAARTE</sequence>
<dbReference type="RefSeq" id="WP_310227669.1">
    <property type="nucleotide sequence ID" value="NZ_JAVDWV010000030.1"/>
</dbReference>
<dbReference type="InterPro" id="IPR043128">
    <property type="entry name" value="Rev_trsase/Diguanyl_cyclase"/>
</dbReference>
<dbReference type="Pfam" id="PF01590">
    <property type="entry name" value="GAF"/>
    <property type="match status" value="1"/>
</dbReference>
<dbReference type="Gene3D" id="3.30.70.270">
    <property type="match status" value="1"/>
</dbReference>
<dbReference type="InterPro" id="IPR003018">
    <property type="entry name" value="GAF"/>
</dbReference>
<feature type="domain" description="GGDEF" evidence="2">
    <location>
        <begin position="198"/>
        <end position="330"/>
    </location>
</feature>
<dbReference type="InterPro" id="IPR029016">
    <property type="entry name" value="GAF-like_dom_sf"/>
</dbReference>
<keyword evidence="4" id="KW-1185">Reference proteome</keyword>
<dbReference type="SMART" id="SM00065">
    <property type="entry name" value="GAF"/>
    <property type="match status" value="1"/>
</dbReference>
<dbReference type="SMART" id="SM00052">
    <property type="entry name" value="EAL"/>
    <property type="match status" value="1"/>
</dbReference>
<dbReference type="SUPFAM" id="SSF55073">
    <property type="entry name" value="Nucleotide cyclase"/>
    <property type="match status" value="1"/>
</dbReference>
<comment type="caution">
    <text evidence="3">The sequence shown here is derived from an EMBL/GenBank/DDBJ whole genome shotgun (WGS) entry which is preliminary data.</text>
</comment>
<dbReference type="PANTHER" id="PTHR44757">
    <property type="entry name" value="DIGUANYLATE CYCLASE DGCP"/>
    <property type="match status" value="1"/>
</dbReference>
<dbReference type="PROSITE" id="PS50887">
    <property type="entry name" value="GGDEF"/>
    <property type="match status" value="1"/>
</dbReference>
<dbReference type="SUPFAM" id="SSF55781">
    <property type="entry name" value="GAF domain-like"/>
    <property type="match status" value="1"/>
</dbReference>
<name>A0ABU1X6D1_SPHXE</name>
<dbReference type="PROSITE" id="PS50883">
    <property type="entry name" value="EAL"/>
    <property type="match status" value="1"/>
</dbReference>
<dbReference type="Pfam" id="PF00990">
    <property type="entry name" value="GGDEF"/>
    <property type="match status" value="1"/>
</dbReference>
<dbReference type="InterPro" id="IPR000160">
    <property type="entry name" value="GGDEF_dom"/>
</dbReference>
<organism evidence="3 4">
    <name type="scientific">Sphingobium xenophagum</name>
    <dbReference type="NCBI Taxonomy" id="121428"/>
    <lineage>
        <taxon>Bacteria</taxon>
        <taxon>Pseudomonadati</taxon>
        <taxon>Pseudomonadota</taxon>
        <taxon>Alphaproteobacteria</taxon>
        <taxon>Sphingomonadales</taxon>
        <taxon>Sphingomonadaceae</taxon>
        <taxon>Sphingobium</taxon>
    </lineage>
</organism>
<gene>
    <name evidence="3" type="ORF">J2W40_003993</name>
</gene>
<evidence type="ECO:0000313" key="3">
    <source>
        <dbReference type="EMBL" id="MDR7157145.1"/>
    </source>
</evidence>
<dbReference type="CDD" id="cd01949">
    <property type="entry name" value="GGDEF"/>
    <property type="match status" value="1"/>
</dbReference>
<dbReference type="PANTHER" id="PTHR44757:SF2">
    <property type="entry name" value="BIOFILM ARCHITECTURE MAINTENANCE PROTEIN MBAA"/>
    <property type="match status" value="1"/>
</dbReference>
<dbReference type="CDD" id="cd01948">
    <property type="entry name" value="EAL"/>
    <property type="match status" value="1"/>
</dbReference>
<dbReference type="NCBIfam" id="TIGR00254">
    <property type="entry name" value="GGDEF"/>
    <property type="match status" value="1"/>
</dbReference>
<dbReference type="SMART" id="SM00267">
    <property type="entry name" value="GGDEF"/>
    <property type="match status" value="1"/>
</dbReference>
<dbReference type="Gene3D" id="3.30.450.40">
    <property type="match status" value="1"/>
</dbReference>
<accession>A0ABU1X6D1</accession>
<proteinExistence type="predicted"/>
<reference evidence="3 4" key="1">
    <citation type="submission" date="2023-07" db="EMBL/GenBank/DDBJ databases">
        <title>Sorghum-associated microbial communities from plants grown in Nebraska, USA.</title>
        <authorList>
            <person name="Schachtman D."/>
        </authorList>
    </citation>
    <scope>NUCLEOTIDE SEQUENCE [LARGE SCALE GENOMIC DNA]</scope>
    <source>
        <strain evidence="3 4">4256</strain>
    </source>
</reference>
<evidence type="ECO:0000259" key="2">
    <source>
        <dbReference type="PROSITE" id="PS50887"/>
    </source>
</evidence>
<dbReference type="Gene3D" id="3.20.20.450">
    <property type="entry name" value="EAL domain"/>
    <property type="match status" value="1"/>
</dbReference>
<dbReference type="InterPro" id="IPR035919">
    <property type="entry name" value="EAL_sf"/>
</dbReference>
<dbReference type="Pfam" id="PF00563">
    <property type="entry name" value="EAL"/>
    <property type="match status" value="1"/>
</dbReference>
<feature type="domain" description="EAL" evidence="1">
    <location>
        <begin position="339"/>
        <end position="595"/>
    </location>
</feature>
<dbReference type="InterPro" id="IPR029787">
    <property type="entry name" value="Nucleotide_cyclase"/>
</dbReference>
<protein>
    <submittedName>
        <fullName evidence="3">Diguanylate cyclase (GGDEF)-like protein</fullName>
    </submittedName>
</protein>
<dbReference type="InterPro" id="IPR001633">
    <property type="entry name" value="EAL_dom"/>
</dbReference>
<evidence type="ECO:0000259" key="1">
    <source>
        <dbReference type="PROSITE" id="PS50883"/>
    </source>
</evidence>
<evidence type="ECO:0000313" key="4">
    <source>
        <dbReference type="Proteomes" id="UP001267638"/>
    </source>
</evidence>
<dbReference type="Proteomes" id="UP001267638">
    <property type="component" value="Unassembled WGS sequence"/>
</dbReference>
<dbReference type="SUPFAM" id="SSF141868">
    <property type="entry name" value="EAL domain-like"/>
    <property type="match status" value="1"/>
</dbReference>